<accession>A0A7W4I7L0</accession>
<feature type="region of interest" description="Disordered" evidence="1">
    <location>
        <begin position="79"/>
        <end position="112"/>
    </location>
</feature>
<organism evidence="2 3">
    <name type="scientific">Gluconacetobacter diazotrophicus</name>
    <name type="common">Acetobacter diazotrophicus</name>
    <dbReference type="NCBI Taxonomy" id="33996"/>
    <lineage>
        <taxon>Bacteria</taxon>
        <taxon>Pseudomonadati</taxon>
        <taxon>Pseudomonadota</taxon>
        <taxon>Alphaproteobacteria</taxon>
        <taxon>Acetobacterales</taxon>
        <taxon>Acetobacteraceae</taxon>
        <taxon>Gluconacetobacter</taxon>
    </lineage>
</organism>
<feature type="compositionally biased region" description="Basic and acidic residues" evidence="1">
    <location>
        <begin position="101"/>
        <end position="112"/>
    </location>
</feature>
<dbReference type="Proteomes" id="UP000550787">
    <property type="component" value="Unassembled WGS sequence"/>
</dbReference>
<proteinExistence type="predicted"/>
<name>A0A7W4I7L0_GLUDI</name>
<gene>
    <name evidence="2" type="ORF">HLH33_15585</name>
</gene>
<dbReference type="AlphaFoldDB" id="A0A7W4I7L0"/>
<sequence length="112" mass="12349">MAEKQGEEGRWVLGRIGGFDIVLEAWAQRFRLDEKRKVEATLAIDFSHGIAGLEFDSETKPLGIVSKIEHALLRLDSTHAEMQPATTTAAGLRRITPPSRQPDDHGRPGPPP</sequence>
<reference evidence="2 3" key="1">
    <citation type="submission" date="2020-04" db="EMBL/GenBank/DDBJ databases">
        <title>Description of novel Gluconacetobacter.</title>
        <authorList>
            <person name="Sombolestani A."/>
        </authorList>
    </citation>
    <scope>NUCLEOTIDE SEQUENCE [LARGE SCALE GENOMIC DNA]</scope>
    <source>
        <strain evidence="2 3">LMG 7603</strain>
    </source>
</reference>
<evidence type="ECO:0000256" key="1">
    <source>
        <dbReference type="SAM" id="MobiDB-lite"/>
    </source>
</evidence>
<protein>
    <submittedName>
        <fullName evidence="2">Uncharacterized protein</fullName>
    </submittedName>
</protein>
<evidence type="ECO:0000313" key="2">
    <source>
        <dbReference type="EMBL" id="MBB2157711.1"/>
    </source>
</evidence>
<dbReference type="EMBL" id="JABEQG010000039">
    <property type="protein sequence ID" value="MBB2157711.1"/>
    <property type="molecule type" value="Genomic_DNA"/>
</dbReference>
<evidence type="ECO:0000313" key="3">
    <source>
        <dbReference type="Proteomes" id="UP000550787"/>
    </source>
</evidence>
<dbReference type="RefSeq" id="WP_183116342.1">
    <property type="nucleotide sequence ID" value="NZ_JABEQG010000039.1"/>
</dbReference>
<comment type="caution">
    <text evidence="2">The sequence shown here is derived from an EMBL/GenBank/DDBJ whole genome shotgun (WGS) entry which is preliminary data.</text>
</comment>